<dbReference type="InterPro" id="IPR000014">
    <property type="entry name" value="PAS"/>
</dbReference>
<evidence type="ECO:0000259" key="14">
    <source>
        <dbReference type="PROSITE" id="PS50885"/>
    </source>
</evidence>
<dbReference type="CDD" id="cd00082">
    <property type="entry name" value="HisKA"/>
    <property type="match status" value="1"/>
</dbReference>
<comment type="caution">
    <text evidence="15">The sequence shown here is derived from an EMBL/GenBank/DDBJ whole genome shotgun (WGS) entry which is preliminary data.</text>
</comment>
<comment type="catalytic activity">
    <reaction evidence="1">
        <text>ATP + protein L-histidine = ADP + protein N-phospho-L-histidine.</text>
        <dbReference type="EC" id="2.7.13.3"/>
    </reaction>
</comment>
<evidence type="ECO:0000256" key="6">
    <source>
        <dbReference type="ARBA" id="ARBA00022679"/>
    </source>
</evidence>
<evidence type="ECO:0000256" key="2">
    <source>
        <dbReference type="ARBA" id="ARBA00004236"/>
    </source>
</evidence>
<dbReference type="NCBIfam" id="TIGR00229">
    <property type="entry name" value="sensory_box"/>
    <property type="match status" value="1"/>
</dbReference>
<keyword evidence="9" id="KW-0067">ATP-binding</keyword>
<dbReference type="AlphaFoldDB" id="I3IJ48"/>
<evidence type="ECO:0000259" key="13">
    <source>
        <dbReference type="PROSITE" id="PS50109"/>
    </source>
</evidence>
<dbReference type="InterPro" id="IPR004358">
    <property type="entry name" value="Sig_transdc_His_kin-like_C"/>
</dbReference>
<dbReference type="InterPro" id="IPR005467">
    <property type="entry name" value="His_kinase_dom"/>
</dbReference>
<dbReference type="InterPro" id="IPR050351">
    <property type="entry name" value="BphY/WalK/GraS-like"/>
</dbReference>
<organism evidence="15 16">
    <name type="scientific">Candidatus Jettenia caeni</name>
    <dbReference type="NCBI Taxonomy" id="247490"/>
    <lineage>
        <taxon>Bacteria</taxon>
        <taxon>Pseudomonadati</taxon>
        <taxon>Planctomycetota</taxon>
        <taxon>Candidatus Brocadiia</taxon>
        <taxon>Candidatus Brocadiales</taxon>
        <taxon>Candidatus Brocadiaceae</taxon>
        <taxon>Candidatus Jettenia</taxon>
    </lineage>
</organism>
<dbReference type="eggNOG" id="COG5002">
    <property type="taxonomic scope" value="Bacteria"/>
</dbReference>
<dbReference type="InterPro" id="IPR036097">
    <property type="entry name" value="HisK_dim/P_sf"/>
</dbReference>
<dbReference type="EMBL" id="BAFH01000003">
    <property type="protein sequence ID" value="GAB61743.1"/>
    <property type="molecule type" value="Genomic_DNA"/>
</dbReference>
<evidence type="ECO:0000256" key="11">
    <source>
        <dbReference type="ARBA" id="ARBA00023136"/>
    </source>
</evidence>
<dbReference type="Gene3D" id="3.30.565.10">
    <property type="entry name" value="Histidine kinase-like ATPase, C-terminal domain"/>
    <property type="match status" value="1"/>
</dbReference>
<dbReference type="PRINTS" id="PR00344">
    <property type="entry name" value="BCTRLSENSOR"/>
</dbReference>
<dbReference type="SMART" id="SM00387">
    <property type="entry name" value="HATPase_c"/>
    <property type="match status" value="1"/>
</dbReference>
<dbReference type="InterPro" id="IPR003660">
    <property type="entry name" value="HAMP_dom"/>
</dbReference>
<protein>
    <recommendedName>
        <fullName evidence="3">histidine kinase</fullName>
        <ecNumber evidence="3">2.7.13.3</ecNumber>
    </recommendedName>
</protein>
<dbReference type="SUPFAM" id="SSF47384">
    <property type="entry name" value="Homodimeric domain of signal transducing histidine kinase"/>
    <property type="match status" value="1"/>
</dbReference>
<evidence type="ECO:0000256" key="3">
    <source>
        <dbReference type="ARBA" id="ARBA00012438"/>
    </source>
</evidence>
<dbReference type="SUPFAM" id="SSF55785">
    <property type="entry name" value="PYP-like sensor domain (PAS domain)"/>
    <property type="match status" value="1"/>
</dbReference>
<evidence type="ECO:0000256" key="1">
    <source>
        <dbReference type="ARBA" id="ARBA00000085"/>
    </source>
</evidence>
<comment type="subcellular location">
    <subcellularLocation>
        <location evidence="2">Cell membrane</location>
    </subcellularLocation>
</comment>
<dbReference type="SMART" id="SM00388">
    <property type="entry name" value="HisKA"/>
    <property type="match status" value="1"/>
</dbReference>
<dbReference type="NCBIfam" id="NF046044">
    <property type="entry name" value="PnpS"/>
    <property type="match status" value="1"/>
</dbReference>
<dbReference type="SUPFAM" id="SSF55874">
    <property type="entry name" value="ATPase domain of HSP90 chaperone/DNA topoisomerase II/histidine kinase"/>
    <property type="match status" value="1"/>
</dbReference>
<dbReference type="PROSITE" id="PS50109">
    <property type="entry name" value="HIS_KIN"/>
    <property type="match status" value="1"/>
</dbReference>
<dbReference type="SMART" id="SM00304">
    <property type="entry name" value="HAMP"/>
    <property type="match status" value="1"/>
</dbReference>
<feature type="domain" description="Histidine kinase" evidence="13">
    <location>
        <begin position="366"/>
        <end position="584"/>
    </location>
</feature>
<keyword evidence="6" id="KW-0808">Transferase</keyword>
<dbReference type="Pfam" id="PF00512">
    <property type="entry name" value="HisKA"/>
    <property type="match status" value="1"/>
</dbReference>
<dbReference type="InterPro" id="IPR003594">
    <property type="entry name" value="HATPase_dom"/>
</dbReference>
<keyword evidence="5" id="KW-0597">Phosphoprotein</keyword>
<dbReference type="SUPFAM" id="SSF158472">
    <property type="entry name" value="HAMP domain-like"/>
    <property type="match status" value="1"/>
</dbReference>
<dbReference type="PANTHER" id="PTHR45453:SF1">
    <property type="entry name" value="PHOSPHATE REGULON SENSOR PROTEIN PHOR"/>
    <property type="match status" value="1"/>
</dbReference>
<dbReference type="Gene3D" id="6.10.340.10">
    <property type="match status" value="1"/>
</dbReference>
<dbReference type="GO" id="GO:0016036">
    <property type="term" value="P:cellular response to phosphate starvation"/>
    <property type="evidence" value="ECO:0007669"/>
    <property type="project" value="TreeGrafter"/>
</dbReference>
<dbReference type="InterPro" id="IPR003661">
    <property type="entry name" value="HisK_dim/P_dom"/>
</dbReference>
<feature type="transmembrane region" description="Helical" evidence="12">
    <location>
        <begin position="6"/>
        <end position="29"/>
    </location>
</feature>
<dbReference type="EC" id="2.7.13.3" evidence="3"/>
<dbReference type="Pfam" id="PF02518">
    <property type="entry name" value="HATPase_c"/>
    <property type="match status" value="1"/>
</dbReference>
<dbReference type="PANTHER" id="PTHR45453">
    <property type="entry name" value="PHOSPHATE REGULON SENSOR PROTEIN PHOR"/>
    <property type="match status" value="1"/>
</dbReference>
<evidence type="ECO:0000256" key="10">
    <source>
        <dbReference type="ARBA" id="ARBA00023012"/>
    </source>
</evidence>
<dbReference type="GO" id="GO:0000155">
    <property type="term" value="F:phosphorelay sensor kinase activity"/>
    <property type="evidence" value="ECO:0007669"/>
    <property type="project" value="InterPro"/>
</dbReference>
<dbReference type="Pfam" id="PF00672">
    <property type="entry name" value="HAMP"/>
    <property type="match status" value="1"/>
</dbReference>
<keyword evidence="12" id="KW-0812">Transmembrane</keyword>
<accession>I3IJ48</accession>
<dbReference type="CDD" id="cd00075">
    <property type="entry name" value="HATPase"/>
    <property type="match status" value="1"/>
</dbReference>
<dbReference type="Proteomes" id="UP000002985">
    <property type="component" value="Unassembled WGS sequence"/>
</dbReference>
<dbReference type="Pfam" id="PF13426">
    <property type="entry name" value="PAS_9"/>
    <property type="match status" value="1"/>
</dbReference>
<keyword evidence="8 15" id="KW-0418">Kinase</keyword>
<proteinExistence type="predicted"/>
<evidence type="ECO:0000256" key="12">
    <source>
        <dbReference type="SAM" id="Phobius"/>
    </source>
</evidence>
<evidence type="ECO:0000313" key="15">
    <source>
        <dbReference type="EMBL" id="GAB61743.1"/>
    </source>
</evidence>
<dbReference type="FunFam" id="1.10.287.130:FF:000008">
    <property type="entry name" value="Two-component sensor histidine kinase"/>
    <property type="match status" value="1"/>
</dbReference>
<keyword evidence="11 12" id="KW-0472">Membrane</keyword>
<evidence type="ECO:0000256" key="7">
    <source>
        <dbReference type="ARBA" id="ARBA00022741"/>
    </source>
</evidence>
<keyword evidence="10" id="KW-0902">Two-component regulatory system</keyword>
<reference evidence="15 16" key="1">
    <citation type="journal article" date="2012" name="FEBS Lett.">
        <title>Anammox organism KSU-1 expresses a NirK-type copper-containing nitrite reductase instead of a NirS-type with cytochrome cd1.</title>
        <authorList>
            <person name="Hira D."/>
            <person name="Toh H."/>
            <person name="Migita C.T."/>
            <person name="Okubo H."/>
            <person name="Nishiyama T."/>
            <person name="Hattori M."/>
            <person name="Furukawa K."/>
            <person name="Fujii T."/>
        </authorList>
    </citation>
    <scope>NUCLEOTIDE SEQUENCE [LARGE SCALE GENOMIC DNA]</scope>
</reference>
<evidence type="ECO:0000256" key="8">
    <source>
        <dbReference type="ARBA" id="ARBA00022777"/>
    </source>
</evidence>
<feature type="transmembrane region" description="Helical" evidence="12">
    <location>
        <begin position="166"/>
        <end position="185"/>
    </location>
</feature>
<keyword evidence="16" id="KW-1185">Reference proteome</keyword>
<dbReference type="Gene3D" id="3.30.450.20">
    <property type="entry name" value="PAS domain"/>
    <property type="match status" value="1"/>
</dbReference>
<dbReference type="OrthoDB" id="9813151at2"/>
<gene>
    <name evidence="15" type="ORF">KSU1_C0147</name>
</gene>
<keyword evidence="7" id="KW-0547">Nucleotide-binding</keyword>
<sequence length="589" mass="67200">MMRNTLFWKIFTSYIILLCLCLIFTGYFVSRVIKKYQVNLFTKNLESDATFIHHSIKALLSKNDTEEITRVCKTLSRRLNLNIVITTYTGEIISQSEIMESMKSGHKDRIGNVLKNKTDTIYHDSRSGLIYAVTPIKVSEDRKFFLITSASFIADTASLTAATKTVILYLLLTFAITLAMGFIVIRINTSPLLNITQIAQNFAQGNFARKVEIVSSDEMGDLANAINTMGVELQSQMQTILDDKNKLDAIMVNMNDAIITTDLQERIILINHAAKVLFGIPKITLHIDYLWEKIRNEKLCNLVRETIQTQTARISEIELLSPEKKLLQAHLSLIQIDKNTRGVLLVFHDITELRKLENTRKEFVANVSHELRTPLASIKGYVETLLDNTVIDQEHLREFLTIIMKHTQRLDNLIKDILELSKLDSHDLKIELRSLDIHPCIEGLFSHYKEHCIQRDQTFELNIPHRIPMIETNEYILRQLLTNLLDNAIKYTPKGGRIGLKIEPVNSSVLFEVSDTGIGIPKEHIPRIFERFYRVDPARSREMGGTGLGLPIVKHIVNLHHGLIKVESTPGVGSRFIITLPKQQPKRTT</sequence>
<dbReference type="InterPro" id="IPR035965">
    <property type="entry name" value="PAS-like_dom_sf"/>
</dbReference>
<evidence type="ECO:0000256" key="4">
    <source>
        <dbReference type="ARBA" id="ARBA00022475"/>
    </source>
</evidence>
<dbReference type="CDD" id="cd06225">
    <property type="entry name" value="HAMP"/>
    <property type="match status" value="1"/>
</dbReference>
<dbReference type="GO" id="GO:0004721">
    <property type="term" value="F:phosphoprotein phosphatase activity"/>
    <property type="evidence" value="ECO:0007669"/>
    <property type="project" value="TreeGrafter"/>
</dbReference>
<evidence type="ECO:0000256" key="5">
    <source>
        <dbReference type="ARBA" id="ARBA00022553"/>
    </source>
</evidence>
<dbReference type="Gene3D" id="1.10.287.130">
    <property type="match status" value="1"/>
</dbReference>
<dbReference type="InterPro" id="IPR036890">
    <property type="entry name" value="HATPase_C_sf"/>
</dbReference>
<dbReference type="GO" id="GO:0005524">
    <property type="term" value="F:ATP binding"/>
    <property type="evidence" value="ECO:0007669"/>
    <property type="project" value="UniProtKB-KW"/>
</dbReference>
<dbReference type="FunFam" id="3.30.565.10:FF:000006">
    <property type="entry name" value="Sensor histidine kinase WalK"/>
    <property type="match status" value="1"/>
</dbReference>
<dbReference type="CDD" id="cd00130">
    <property type="entry name" value="PAS"/>
    <property type="match status" value="1"/>
</dbReference>
<dbReference type="GO" id="GO:0005886">
    <property type="term" value="C:plasma membrane"/>
    <property type="evidence" value="ECO:0007669"/>
    <property type="project" value="UniProtKB-SubCell"/>
</dbReference>
<evidence type="ECO:0000313" key="16">
    <source>
        <dbReference type="Proteomes" id="UP000002985"/>
    </source>
</evidence>
<dbReference type="PROSITE" id="PS50885">
    <property type="entry name" value="HAMP"/>
    <property type="match status" value="1"/>
</dbReference>
<keyword evidence="4" id="KW-1003">Cell membrane</keyword>
<name>I3IJ48_9BACT</name>
<dbReference type="SMART" id="SM00091">
    <property type="entry name" value="PAS"/>
    <property type="match status" value="1"/>
</dbReference>
<feature type="domain" description="HAMP" evidence="14">
    <location>
        <begin position="186"/>
        <end position="238"/>
    </location>
</feature>
<keyword evidence="12" id="KW-1133">Transmembrane helix</keyword>
<dbReference type="STRING" id="247490.KSU1_C0147"/>
<evidence type="ECO:0000256" key="9">
    <source>
        <dbReference type="ARBA" id="ARBA00022840"/>
    </source>
</evidence>